<sequence>MKLIAIKDNYDGIFSLGNSCKVSTKLQQNNLRFYTGVIDWMTSFSLLGVVDLLQHNFMNFMEKENMIFTGYHAYGTKLGFKDIKYDIISCHDFLITENTPTDLKTYAEFKTILDRRIQRF</sequence>
<dbReference type="RefSeq" id="WP_244306033.1">
    <property type="nucleotide sequence ID" value="NZ_CP031778.1"/>
</dbReference>
<accession>A0A9X7M300</accession>
<gene>
    <name evidence="1" type="ORF">D0437_33400</name>
</gene>
<dbReference type="Pfam" id="PF08795">
    <property type="entry name" value="DUF1796"/>
    <property type="match status" value="1"/>
</dbReference>
<organism evidence="1 2">
    <name type="scientific">Bacillus cereus</name>
    <dbReference type="NCBI Taxonomy" id="1396"/>
    <lineage>
        <taxon>Bacteria</taxon>
        <taxon>Bacillati</taxon>
        <taxon>Bacillota</taxon>
        <taxon>Bacilli</taxon>
        <taxon>Bacillales</taxon>
        <taxon>Bacillaceae</taxon>
        <taxon>Bacillus</taxon>
        <taxon>Bacillus cereus group</taxon>
    </lineage>
</organism>
<evidence type="ECO:0000313" key="1">
    <source>
        <dbReference type="EMBL" id="QDZ77522.1"/>
    </source>
</evidence>
<feature type="non-terminal residue" evidence="1">
    <location>
        <position position="120"/>
    </location>
</feature>
<protein>
    <submittedName>
        <fullName evidence="1">Peptidase</fullName>
    </submittedName>
</protein>
<dbReference type="EMBL" id="CP031778">
    <property type="protein sequence ID" value="QDZ77522.1"/>
    <property type="molecule type" value="Genomic_DNA"/>
</dbReference>
<dbReference type="AlphaFoldDB" id="A0A9X7M300"/>
<dbReference type="InterPro" id="IPR014903">
    <property type="entry name" value="DUF1796"/>
</dbReference>
<reference evidence="1 2" key="1">
    <citation type="journal article" date="2019" name="Ecotoxicol. Environ. Saf.">
        <title>Microbial characterization of heavy metal resistant bacterial strains isolated from an electroplating wastewater treatment plant.</title>
        <authorList>
            <person name="Cai X."/>
            <person name="Zheng X."/>
            <person name="Zhang D."/>
            <person name="Iqbal W."/>
            <person name="Liu C."/>
            <person name="Yang B."/>
            <person name="Zhao X."/>
            <person name="Lu X."/>
            <person name="Mao Y."/>
        </authorList>
    </citation>
    <scope>NUCLEOTIDE SEQUENCE [LARGE SCALE GENOMIC DNA]</scope>
    <source>
        <strain evidence="1 2">Co1-1</strain>
    </source>
</reference>
<evidence type="ECO:0000313" key="2">
    <source>
        <dbReference type="Proteomes" id="UP000321735"/>
    </source>
</evidence>
<proteinExistence type="predicted"/>
<name>A0A9X7M300_BACCE</name>
<dbReference type="Proteomes" id="UP000321735">
    <property type="component" value="Chromosome"/>
</dbReference>